<dbReference type="Proteomes" id="UP001162060">
    <property type="component" value="Unassembled WGS sequence"/>
</dbReference>
<gene>
    <name evidence="1" type="ORF">PM001_LOCUS6766</name>
</gene>
<protein>
    <submittedName>
        <fullName evidence="1">Uncharacterized protein</fullName>
    </submittedName>
</protein>
<evidence type="ECO:0000313" key="1">
    <source>
        <dbReference type="EMBL" id="CAK7920636.1"/>
    </source>
</evidence>
<organism evidence="1 2">
    <name type="scientific">Peronospora matthiolae</name>
    <dbReference type="NCBI Taxonomy" id="2874970"/>
    <lineage>
        <taxon>Eukaryota</taxon>
        <taxon>Sar</taxon>
        <taxon>Stramenopiles</taxon>
        <taxon>Oomycota</taxon>
        <taxon>Peronosporomycetes</taxon>
        <taxon>Peronosporales</taxon>
        <taxon>Peronosporaceae</taxon>
        <taxon>Peronospora</taxon>
    </lineage>
</organism>
<accession>A0AAV1TH22</accession>
<dbReference type="AlphaFoldDB" id="A0AAV1TH22"/>
<evidence type="ECO:0000313" key="2">
    <source>
        <dbReference type="Proteomes" id="UP001162060"/>
    </source>
</evidence>
<dbReference type="CDD" id="cd09272">
    <property type="entry name" value="RNase_HI_RT_Ty1"/>
    <property type="match status" value="1"/>
</dbReference>
<proteinExistence type="predicted"/>
<dbReference type="PANTHER" id="PTHR11439:SF440">
    <property type="entry name" value="INTEGRASE CATALYTIC DOMAIN-CONTAINING PROTEIN"/>
    <property type="match status" value="1"/>
</dbReference>
<dbReference type="PANTHER" id="PTHR11439">
    <property type="entry name" value="GAG-POL-RELATED RETROTRANSPOSON"/>
    <property type="match status" value="1"/>
</dbReference>
<dbReference type="EMBL" id="CAKLBY020000052">
    <property type="protein sequence ID" value="CAK7920636.1"/>
    <property type="molecule type" value="Genomic_DNA"/>
</dbReference>
<comment type="caution">
    <text evidence="1">The sequence shown here is derived from an EMBL/GenBank/DDBJ whole genome shotgun (WGS) entry which is preliminary data.</text>
</comment>
<sequence>MGGDVTINNTLVKTGGTVTTNGVRVSCYTDADYAANKATRKSISSAIVIVGGMPVAWQVKQQSSLVLSTAKAEFVAAAVGVNELLGVRNLLEEVGVQFELPMKALATTKLQSSNWRTSKNTSMSRSSSCET</sequence>
<name>A0AAV1TH22_9STRA</name>
<reference evidence="1" key="1">
    <citation type="submission" date="2024-01" db="EMBL/GenBank/DDBJ databases">
        <authorList>
            <person name="Webb A."/>
        </authorList>
    </citation>
    <scope>NUCLEOTIDE SEQUENCE</scope>
    <source>
        <strain evidence="1">Pm1</strain>
    </source>
</reference>